<feature type="region of interest" description="Disordered" evidence="1">
    <location>
        <begin position="295"/>
        <end position="355"/>
    </location>
</feature>
<reference evidence="2" key="1">
    <citation type="submission" date="2019-08" db="EMBL/GenBank/DDBJ databases">
        <authorList>
            <person name="Kucharzyk K."/>
            <person name="Murdoch R.W."/>
            <person name="Higgins S."/>
            <person name="Loffler F."/>
        </authorList>
    </citation>
    <scope>NUCLEOTIDE SEQUENCE</scope>
</reference>
<evidence type="ECO:0000313" key="2">
    <source>
        <dbReference type="EMBL" id="MPM94968.1"/>
    </source>
</evidence>
<dbReference type="AlphaFoldDB" id="A0A645E0S6"/>
<feature type="compositionally biased region" description="Basic residues" evidence="1">
    <location>
        <begin position="129"/>
        <end position="138"/>
    </location>
</feature>
<accession>A0A645E0S6</accession>
<protein>
    <submittedName>
        <fullName evidence="2">Uncharacterized protein</fullName>
    </submittedName>
</protein>
<proteinExistence type="predicted"/>
<feature type="region of interest" description="Disordered" evidence="1">
    <location>
        <begin position="33"/>
        <end position="151"/>
    </location>
</feature>
<feature type="compositionally biased region" description="Polar residues" evidence="1">
    <location>
        <begin position="334"/>
        <end position="347"/>
    </location>
</feature>
<feature type="compositionally biased region" description="Basic residues" evidence="1">
    <location>
        <begin position="213"/>
        <end position="222"/>
    </location>
</feature>
<feature type="region of interest" description="Disordered" evidence="1">
    <location>
        <begin position="194"/>
        <end position="241"/>
    </location>
</feature>
<comment type="caution">
    <text evidence="2">The sequence shown here is derived from an EMBL/GenBank/DDBJ whole genome shotgun (WGS) entry which is preliminary data.</text>
</comment>
<feature type="compositionally biased region" description="Basic and acidic residues" evidence="1">
    <location>
        <begin position="59"/>
        <end position="72"/>
    </location>
</feature>
<organism evidence="2">
    <name type="scientific">bioreactor metagenome</name>
    <dbReference type="NCBI Taxonomy" id="1076179"/>
    <lineage>
        <taxon>unclassified sequences</taxon>
        <taxon>metagenomes</taxon>
        <taxon>ecological metagenomes</taxon>
    </lineage>
</organism>
<evidence type="ECO:0000256" key="1">
    <source>
        <dbReference type="SAM" id="MobiDB-lite"/>
    </source>
</evidence>
<dbReference type="EMBL" id="VSSQ01041517">
    <property type="protein sequence ID" value="MPM94968.1"/>
    <property type="molecule type" value="Genomic_DNA"/>
</dbReference>
<gene>
    <name evidence="2" type="ORF">SDC9_142117</name>
</gene>
<feature type="compositionally biased region" description="Basic residues" evidence="1">
    <location>
        <begin position="315"/>
        <end position="331"/>
    </location>
</feature>
<name>A0A645E0S6_9ZZZZ</name>
<sequence length="355" mass="38039">MLTEVLLRLGQHFGDRPGGEGVLHLPVAGLAHGPPLRAHRPTPDGAGEHPRGDQPLVDPDQHLGGRADHVVDPEGPAAWISRPEPPDQPPRVDPALGGGDDIPGQHDLLQPSTGDPADGGADRRLPIRAGHRSVRPGHRPGTDRGGGPGRQRRLRQRLIDRADPGHPVLAVAAAEHQRRHHQHRTAGRVVVVEGEGSEGQRPDPRGQVVRPRAGGHRGHHRPPPGVGLGQRVDLASGGLAEPDHPVVEHRPVARPRCPACGPAACPRCPAMEPGARPSVGEEILQRTRIVERGGDRMQAGDGRERGGLHHPGTLARRHHPPRCFRTTRRRGSAGPSSRESQMNNTTEVLRKSLAQ</sequence>